<name>A0AA38YCI9_9EURO</name>
<evidence type="ECO:0000256" key="3">
    <source>
        <dbReference type="ARBA" id="ARBA00022833"/>
    </source>
</evidence>
<comment type="caution">
    <text evidence="7">The sequence shown here is derived from an EMBL/GenBank/DDBJ whole genome shotgun (WGS) entry which is preliminary data.</text>
</comment>
<evidence type="ECO:0000313" key="8">
    <source>
        <dbReference type="Proteomes" id="UP001172681"/>
    </source>
</evidence>
<evidence type="ECO:0000256" key="5">
    <source>
        <dbReference type="SAM" id="MobiDB-lite"/>
    </source>
</evidence>
<dbReference type="Pfam" id="PF24324">
    <property type="entry name" value="MYND_ZMYND11_ZMYD8"/>
    <property type="match status" value="1"/>
</dbReference>
<feature type="domain" description="MYND-type" evidence="6">
    <location>
        <begin position="21"/>
        <end position="67"/>
    </location>
</feature>
<evidence type="ECO:0000259" key="6">
    <source>
        <dbReference type="PROSITE" id="PS50865"/>
    </source>
</evidence>
<dbReference type="InterPro" id="IPR002893">
    <property type="entry name" value="Znf_MYND"/>
</dbReference>
<keyword evidence="2 4" id="KW-0863">Zinc-finger</keyword>
<dbReference type="AlphaFoldDB" id="A0AA38YCI9"/>
<protein>
    <recommendedName>
        <fullName evidence="6">MYND-type domain-containing protein</fullName>
    </recommendedName>
</protein>
<sequence length="393" mass="43760">MEATEDSTAAAPSGSSSGSSCAQCGASTSKTCAGCRSANEFLQGADKTYYCSKECQQAHWTTHKATCVRARRHQTMYQGGDLLQALWTVLRTETFPTTIDRVEVDGDTITFWETCNGTAPPFPHHLFQDDKVKQAVLDYGACSDALFHMRKLVQELFSAISSETTEVNYRVKERRLSVKCYNRHRGRSEYAIVGSQYWFLTGGSPAGGDFSDERVFSHSVFVTALKGDGECFVIDLASRQYGHSDNIIPVNKYLAERVSNVISKNPFGTHDETIGSVDEQNSMYFERVQFGALRMHRLLRTWLAENNLTLSGLVALDKASFQTKLAVLREYATRGLQATAKESAECCALFPRLLKAKDPNEKARIAQQRLDILEASGITVDLMQPENRSWFGC</sequence>
<evidence type="ECO:0000256" key="4">
    <source>
        <dbReference type="PROSITE-ProRule" id="PRU00134"/>
    </source>
</evidence>
<dbReference type="GO" id="GO:0008270">
    <property type="term" value="F:zinc ion binding"/>
    <property type="evidence" value="ECO:0007669"/>
    <property type="project" value="UniProtKB-KW"/>
</dbReference>
<dbReference type="EMBL" id="JAPDRN010000006">
    <property type="protein sequence ID" value="KAJ9644232.1"/>
    <property type="molecule type" value="Genomic_DNA"/>
</dbReference>
<feature type="compositionally biased region" description="Low complexity" evidence="5">
    <location>
        <begin position="7"/>
        <end position="21"/>
    </location>
</feature>
<evidence type="ECO:0000256" key="2">
    <source>
        <dbReference type="ARBA" id="ARBA00022771"/>
    </source>
</evidence>
<proteinExistence type="predicted"/>
<keyword evidence="8" id="KW-1185">Reference proteome</keyword>
<dbReference type="InterPro" id="IPR057053">
    <property type="entry name" value="MYND_ZMYND11_ZMYD8"/>
</dbReference>
<dbReference type="SUPFAM" id="SSF144232">
    <property type="entry name" value="HIT/MYND zinc finger-like"/>
    <property type="match status" value="1"/>
</dbReference>
<gene>
    <name evidence="7" type="ORF">H2204_001583</name>
</gene>
<evidence type="ECO:0000313" key="7">
    <source>
        <dbReference type="EMBL" id="KAJ9644232.1"/>
    </source>
</evidence>
<dbReference type="Gene3D" id="6.10.140.2220">
    <property type="match status" value="1"/>
</dbReference>
<organism evidence="7 8">
    <name type="scientific">Knufia peltigerae</name>
    <dbReference type="NCBI Taxonomy" id="1002370"/>
    <lineage>
        <taxon>Eukaryota</taxon>
        <taxon>Fungi</taxon>
        <taxon>Dikarya</taxon>
        <taxon>Ascomycota</taxon>
        <taxon>Pezizomycotina</taxon>
        <taxon>Eurotiomycetes</taxon>
        <taxon>Chaetothyriomycetidae</taxon>
        <taxon>Chaetothyriales</taxon>
        <taxon>Trichomeriaceae</taxon>
        <taxon>Knufia</taxon>
    </lineage>
</organism>
<feature type="region of interest" description="Disordered" evidence="5">
    <location>
        <begin position="1"/>
        <end position="21"/>
    </location>
</feature>
<keyword evidence="3" id="KW-0862">Zinc</keyword>
<accession>A0AA38YCI9</accession>
<reference evidence="7" key="1">
    <citation type="submission" date="2022-10" db="EMBL/GenBank/DDBJ databases">
        <title>Culturing micro-colonial fungi from biological soil crusts in the Mojave desert and describing Neophaeococcomyces mojavensis, and introducing the new genera and species Taxawa tesnikishii.</title>
        <authorList>
            <person name="Kurbessoian T."/>
            <person name="Stajich J.E."/>
        </authorList>
    </citation>
    <scope>NUCLEOTIDE SEQUENCE</scope>
    <source>
        <strain evidence="7">TK_35</strain>
    </source>
</reference>
<keyword evidence="1" id="KW-0479">Metal-binding</keyword>
<evidence type="ECO:0000256" key="1">
    <source>
        <dbReference type="ARBA" id="ARBA00022723"/>
    </source>
</evidence>
<dbReference type="PROSITE" id="PS50865">
    <property type="entry name" value="ZF_MYND_2"/>
    <property type="match status" value="1"/>
</dbReference>
<dbReference type="Proteomes" id="UP001172681">
    <property type="component" value="Unassembled WGS sequence"/>
</dbReference>